<dbReference type="Gene3D" id="3.20.20.100">
    <property type="entry name" value="NADP-dependent oxidoreductase domain"/>
    <property type="match status" value="1"/>
</dbReference>
<dbReference type="GO" id="GO:0005829">
    <property type="term" value="C:cytosol"/>
    <property type="evidence" value="ECO:0007669"/>
    <property type="project" value="UniProtKB-ARBA"/>
</dbReference>
<dbReference type="GO" id="GO:0016491">
    <property type="term" value="F:oxidoreductase activity"/>
    <property type="evidence" value="ECO:0007669"/>
    <property type="project" value="UniProtKB-KW"/>
</dbReference>
<evidence type="ECO:0000259" key="3">
    <source>
        <dbReference type="Pfam" id="PF00248"/>
    </source>
</evidence>
<dbReference type="Pfam" id="PF00248">
    <property type="entry name" value="Aldo_ket_red"/>
    <property type="match status" value="1"/>
</dbReference>
<dbReference type="Proteomes" id="UP000230002">
    <property type="component" value="Unassembled WGS sequence"/>
</dbReference>
<dbReference type="PANTHER" id="PTHR43364:SF9">
    <property type="entry name" value="OXIDOREDUCTASE"/>
    <property type="match status" value="1"/>
</dbReference>
<protein>
    <submittedName>
        <fullName evidence="4">Transporter</fullName>
    </submittedName>
</protein>
<dbReference type="OrthoDB" id="1720422at2759"/>
<dbReference type="EMBL" id="AYKW01000034">
    <property type="protein sequence ID" value="PIL27164.1"/>
    <property type="molecule type" value="Genomic_DNA"/>
</dbReference>
<dbReference type="InterPro" id="IPR023210">
    <property type="entry name" value="NADP_OxRdtase_dom"/>
</dbReference>
<name>A0A2G8S096_9APHY</name>
<dbReference type="InterPro" id="IPR036812">
    <property type="entry name" value="NAD(P)_OxRdtase_dom_sf"/>
</dbReference>
<dbReference type="SUPFAM" id="SSF51430">
    <property type="entry name" value="NAD(P)-linked oxidoreductase"/>
    <property type="match status" value="1"/>
</dbReference>
<evidence type="ECO:0000313" key="5">
    <source>
        <dbReference type="Proteomes" id="UP000230002"/>
    </source>
</evidence>
<sequence length="335" mass="37612">MSQQSQAEYRQLGKSGLRVSVPILGAMSFGNSQWSPWILDEEKALPILKAAWDRGINTIDTANMYSNGDSEKIIRKFIEKYNIPREEIVIMTKAFFVVSGDPTLITGGPTTFRLMNSREYVNQGGLSRAALFNQVEASLTRLGTSYVDVLQIHFWDPFTPPEETMKALHDGKVRYIGASNLKTWQLAEMTAIAERNGWTTFVSIQVEHSLLYRTEEAEMIPYCNYKGIGVIAYGPLAFGFLARPVGEETTRSEASKGTPVERKLRDSDKTIVARVEELAKKKGWSMSAVALAWLGAKITGPIIERVDGVITAGKKLSEDEIKYLEEPYEIQRSRW</sequence>
<organism evidence="4 5">
    <name type="scientific">Ganoderma sinense ZZ0214-1</name>
    <dbReference type="NCBI Taxonomy" id="1077348"/>
    <lineage>
        <taxon>Eukaryota</taxon>
        <taxon>Fungi</taxon>
        <taxon>Dikarya</taxon>
        <taxon>Basidiomycota</taxon>
        <taxon>Agaricomycotina</taxon>
        <taxon>Agaricomycetes</taxon>
        <taxon>Polyporales</taxon>
        <taxon>Polyporaceae</taxon>
        <taxon>Ganoderma</taxon>
    </lineage>
</organism>
<dbReference type="PANTHER" id="PTHR43364">
    <property type="entry name" value="NADH-SPECIFIC METHYLGLYOXAL REDUCTASE-RELATED"/>
    <property type="match status" value="1"/>
</dbReference>
<dbReference type="STRING" id="1077348.A0A2G8S096"/>
<dbReference type="CDD" id="cd19079">
    <property type="entry name" value="AKR_EcYajO-like"/>
    <property type="match status" value="1"/>
</dbReference>
<keyword evidence="2" id="KW-0560">Oxidoreductase</keyword>
<evidence type="ECO:0000313" key="4">
    <source>
        <dbReference type="EMBL" id="PIL27164.1"/>
    </source>
</evidence>
<comment type="caution">
    <text evidence="4">The sequence shown here is derived from an EMBL/GenBank/DDBJ whole genome shotgun (WGS) entry which is preliminary data.</text>
</comment>
<gene>
    <name evidence="4" type="ORF">GSI_10306</name>
</gene>
<accession>A0A2G8S096</accession>
<feature type="domain" description="NADP-dependent oxidoreductase" evidence="3">
    <location>
        <begin position="23"/>
        <end position="325"/>
    </location>
</feature>
<keyword evidence="1" id="KW-0521">NADP</keyword>
<reference evidence="4 5" key="1">
    <citation type="journal article" date="2015" name="Sci. Rep.">
        <title>Chromosome-level genome map provides insights into diverse defense mechanisms in the medicinal fungus Ganoderma sinense.</title>
        <authorList>
            <person name="Zhu Y."/>
            <person name="Xu J."/>
            <person name="Sun C."/>
            <person name="Zhou S."/>
            <person name="Xu H."/>
            <person name="Nelson D.R."/>
            <person name="Qian J."/>
            <person name="Song J."/>
            <person name="Luo H."/>
            <person name="Xiang L."/>
            <person name="Li Y."/>
            <person name="Xu Z."/>
            <person name="Ji A."/>
            <person name="Wang L."/>
            <person name="Lu S."/>
            <person name="Hayward A."/>
            <person name="Sun W."/>
            <person name="Li X."/>
            <person name="Schwartz D.C."/>
            <person name="Wang Y."/>
            <person name="Chen S."/>
        </authorList>
    </citation>
    <scope>NUCLEOTIDE SEQUENCE [LARGE SCALE GENOMIC DNA]</scope>
    <source>
        <strain evidence="4 5">ZZ0214-1</strain>
    </source>
</reference>
<evidence type="ECO:0000256" key="2">
    <source>
        <dbReference type="ARBA" id="ARBA00023002"/>
    </source>
</evidence>
<keyword evidence="5" id="KW-1185">Reference proteome</keyword>
<dbReference type="InterPro" id="IPR050523">
    <property type="entry name" value="AKR_Detox_Biosynth"/>
</dbReference>
<dbReference type="FunFam" id="3.20.20.100:FF:000004">
    <property type="entry name" value="Oxidoreductase, aldo/keto reductase"/>
    <property type="match status" value="1"/>
</dbReference>
<evidence type="ECO:0000256" key="1">
    <source>
        <dbReference type="ARBA" id="ARBA00022857"/>
    </source>
</evidence>
<proteinExistence type="predicted"/>
<dbReference type="AlphaFoldDB" id="A0A2G8S096"/>